<organism evidence="2 3">
    <name type="scientific">Polistes dominula</name>
    <name type="common">European paper wasp</name>
    <name type="synonym">Vespa dominula</name>
    <dbReference type="NCBI Taxonomy" id="743375"/>
    <lineage>
        <taxon>Eukaryota</taxon>
        <taxon>Metazoa</taxon>
        <taxon>Ecdysozoa</taxon>
        <taxon>Arthropoda</taxon>
        <taxon>Hexapoda</taxon>
        <taxon>Insecta</taxon>
        <taxon>Pterygota</taxon>
        <taxon>Neoptera</taxon>
        <taxon>Endopterygota</taxon>
        <taxon>Hymenoptera</taxon>
        <taxon>Apocrita</taxon>
        <taxon>Aculeata</taxon>
        <taxon>Vespoidea</taxon>
        <taxon>Vespidae</taxon>
        <taxon>Polistinae</taxon>
        <taxon>Polistini</taxon>
        <taxon>Polistes</taxon>
    </lineage>
</organism>
<evidence type="ECO:0000313" key="2">
    <source>
        <dbReference type="Proteomes" id="UP000694924"/>
    </source>
</evidence>
<dbReference type="Pfam" id="PF16071">
    <property type="entry name" value="DUF4812"/>
    <property type="match status" value="1"/>
</dbReference>
<dbReference type="RefSeq" id="XP_015180475.1">
    <property type="nucleotide sequence ID" value="XM_015324989.1"/>
</dbReference>
<dbReference type="InterPro" id="IPR032084">
    <property type="entry name" value="DUF4812"/>
</dbReference>
<protein>
    <submittedName>
        <fullName evidence="3">Uncharacterized protein LOC107068520</fullName>
    </submittedName>
</protein>
<dbReference type="GeneID" id="107068520"/>
<sequence>MIAYKKCCAQCPGVIDVPKNKRIHECCLPKYVSGNLKISSIKKIMNDYSKNRRNRKIELNESYQELPHSYNRFAMAKKLHAENLMHQPLPDKVNDDVMKNFKLKESFHLPLLNERCKNSRCTNNGCNKIESKYYCDSVLGYKKPETKMDLAICWQTPVDPIYEPPRPTHIDGSEGGAAPAIFELVQGVPKSKRDHLRSHNDSKYREVYQTDLLKKDEDKLLDNNLQENQNNRKHRCKCTNFMNEQKSTLRERSKSQYSIRNGEICENKKENDPRLIRSSVGIALGMESINKRLLQKVDVPRPKTPFAKRSFSIETLSPPFSVVNGTRDTDYPEHWRLMTVYQQSYKNPRKYKGFFHY</sequence>
<dbReference type="Proteomes" id="UP000694924">
    <property type="component" value="Unplaced"/>
</dbReference>
<proteinExistence type="predicted"/>
<keyword evidence="2" id="KW-1185">Reference proteome</keyword>
<feature type="domain" description="DUF4812" evidence="1">
    <location>
        <begin position="299"/>
        <end position="352"/>
    </location>
</feature>
<evidence type="ECO:0000313" key="3">
    <source>
        <dbReference type="RefSeq" id="XP_015180475.1"/>
    </source>
</evidence>
<name>A0ABM1IJT8_POLDO</name>
<reference evidence="3" key="1">
    <citation type="submission" date="2025-08" db="UniProtKB">
        <authorList>
            <consortium name="RefSeq"/>
        </authorList>
    </citation>
    <scope>IDENTIFICATION</scope>
    <source>
        <tissue evidence="3">Whole body</tissue>
    </source>
</reference>
<gene>
    <name evidence="3" type="primary">LOC107068520</name>
</gene>
<evidence type="ECO:0000259" key="1">
    <source>
        <dbReference type="Pfam" id="PF16071"/>
    </source>
</evidence>
<accession>A0ABM1IJT8</accession>